<protein>
    <submittedName>
        <fullName evidence="6">LysR family transcriptional regulator</fullName>
    </submittedName>
</protein>
<dbReference type="GO" id="GO:0032993">
    <property type="term" value="C:protein-DNA complex"/>
    <property type="evidence" value="ECO:0007669"/>
    <property type="project" value="TreeGrafter"/>
</dbReference>
<keyword evidence="3" id="KW-0238">DNA-binding</keyword>
<evidence type="ECO:0000256" key="3">
    <source>
        <dbReference type="ARBA" id="ARBA00023125"/>
    </source>
</evidence>
<dbReference type="CDD" id="cd05466">
    <property type="entry name" value="PBP2_LTTR_substrate"/>
    <property type="match status" value="1"/>
</dbReference>
<evidence type="ECO:0000259" key="5">
    <source>
        <dbReference type="PROSITE" id="PS50931"/>
    </source>
</evidence>
<dbReference type="GO" id="GO:0003677">
    <property type="term" value="F:DNA binding"/>
    <property type="evidence" value="ECO:0007669"/>
    <property type="project" value="UniProtKB-KW"/>
</dbReference>
<dbReference type="InterPro" id="IPR005119">
    <property type="entry name" value="LysR_subst-bd"/>
</dbReference>
<dbReference type="Proteomes" id="UP000754750">
    <property type="component" value="Unassembled WGS sequence"/>
</dbReference>
<dbReference type="InterPro" id="IPR036390">
    <property type="entry name" value="WH_DNA-bd_sf"/>
</dbReference>
<reference evidence="6" key="1">
    <citation type="submission" date="2019-04" db="EMBL/GenBank/DDBJ databases">
        <title>Evolution of Biomass-Degrading Anaerobic Consortia Revealed by Metagenomics.</title>
        <authorList>
            <person name="Peng X."/>
        </authorList>
    </citation>
    <scope>NUCLEOTIDE SEQUENCE</scope>
    <source>
        <strain evidence="6">SIG551</strain>
    </source>
</reference>
<dbReference type="Gene3D" id="3.40.190.10">
    <property type="entry name" value="Periplasmic binding protein-like II"/>
    <property type="match status" value="2"/>
</dbReference>
<dbReference type="GO" id="GO:0003700">
    <property type="term" value="F:DNA-binding transcription factor activity"/>
    <property type="evidence" value="ECO:0007669"/>
    <property type="project" value="InterPro"/>
</dbReference>
<evidence type="ECO:0000256" key="2">
    <source>
        <dbReference type="ARBA" id="ARBA00023015"/>
    </source>
</evidence>
<comment type="similarity">
    <text evidence="1">Belongs to the LysR transcriptional regulatory family.</text>
</comment>
<dbReference type="PRINTS" id="PR00039">
    <property type="entry name" value="HTHLYSR"/>
</dbReference>
<sequence length="306" mass="34168">MDIRQMEYFLAVCEEGQITKAARRLNMAQPPLSQQIQKLEEEAGTALLERNGHRIFPTEAGALLYERAKQVLALVRTTERDLYHMGEGRQGTLRLGMVMSSSAFVLQSCLPVFHSRYPQARLQLWEGDTNRVAGLVDQGVAEIGIIRTPFSFGNYSYADDGSGNRSPMLAVFQPQWIPDFGAGDLPLHLLKNKPLIIHRRHEQNVTQACTAHGFVPNLFCRCDDVRSMLTLAVTGMGVCLIPQPRFHWKPESGVRAVRVEEPLLMTGTAVIWRKDVSLSPVAENFIRIFCGPDAEAGARLENPPSE</sequence>
<dbReference type="EMBL" id="SVNY01000002">
    <property type="protein sequence ID" value="MBE6833152.1"/>
    <property type="molecule type" value="Genomic_DNA"/>
</dbReference>
<dbReference type="InterPro" id="IPR036388">
    <property type="entry name" value="WH-like_DNA-bd_sf"/>
</dbReference>
<evidence type="ECO:0000256" key="4">
    <source>
        <dbReference type="ARBA" id="ARBA00023163"/>
    </source>
</evidence>
<organism evidence="6 7">
    <name type="scientific">Faecalispora sporosphaeroides</name>
    <dbReference type="NCBI Taxonomy" id="1549"/>
    <lineage>
        <taxon>Bacteria</taxon>
        <taxon>Bacillati</taxon>
        <taxon>Bacillota</taxon>
        <taxon>Clostridia</taxon>
        <taxon>Eubacteriales</taxon>
        <taxon>Oscillospiraceae</taxon>
        <taxon>Faecalispora</taxon>
    </lineage>
</organism>
<dbReference type="PROSITE" id="PS50931">
    <property type="entry name" value="HTH_LYSR"/>
    <property type="match status" value="1"/>
</dbReference>
<dbReference type="Gene3D" id="1.10.10.10">
    <property type="entry name" value="Winged helix-like DNA-binding domain superfamily/Winged helix DNA-binding domain"/>
    <property type="match status" value="1"/>
</dbReference>
<dbReference type="Pfam" id="PF03466">
    <property type="entry name" value="LysR_substrate"/>
    <property type="match status" value="1"/>
</dbReference>
<dbReference type="Pfam" id="PF00126">
    <property type="entry name" value="HTH_1"/>
    <property type="match status" value="1"/>
</dbReference>
<dbReference type="AlphaFoldDB" id="A0A928KR11"/>
<proteinExistence type="inferred from homology"/>
<evidence type="ECO:0000313" key="7">
    <source>
        <dbReference type="Proteomes" id="UP000754750"/>
    </source>
</evidence>
<keyword evidence="4" id="KW-0804">Transcription</keyword>
<evidence type="ECO:0000313" key="6">
    <source>
        <dbReference type="EMBL" id="MBE6833152.1"/>
    </source>
</evidence>
<evidence type="ECO:0000256" key="1">
    <source>
        <dbReference type="ARBA" id="ARBA00009437"/>
    </source>
</evidence>
<dbReference type="PANTHER" id="PTHR30346">
    <property type="entry name" value="TRANSCRIPTIONAL DUAL REGULATOR HCAR-RELATED"/>
    <property type="match status" value="1"/>
</dbReference>
<dbReference type="PANTHER" id="PTHR30346:SF28">
    <property type="entry name" value="HTH-TYPE TRANSCRIPTIONAL REGULATOR CYNR"/>
    <property type="match status" value="1"/>
</dbReference>
<keyword evidence="2" id="KW-0805">Transcription regulation</keyword>
<feature type="domain" description="HTH lysR-type" evidence="5">
    <location>
        <begin position="1"/>
        <end position="58"/>
    </location>
</feature>
<dbReference type="FunFam" id="1.10.10.10:FF:000001">
    <property type="entry name" value="LysR family transcriptional regulator"/>
    <property type="match status" value="1"/>
</dbReference>
<name>A0A928KR11_9FIRM</name>
<dbReference type="SUPFAM" id="SSF46785">
    <property type="entry name" value="Winged helix' DNA-binding domain"/>
    <property type="match status" value="1"/>
</dbReference>
<dbReference type="InterPro" id="IPR000847">
    <property type="entry name" value="LysR_HTH_N"/>
</dbReference>
<comment type="caution">
    <text evidence="6">The sequence shown here is derived from an EMBL/GenBank/DDBJ whole genome shotgun (WGS) entry which is preliminary data.</text>
</comment>
<dbReference type="RefSeq" id="WP_326840211.1">
    <property type="nucleotide sequence ID" value="NZ_SVNY01000002.1"/>
</dbReference>
<dbReference type="SUPFAM" id="SSF53850">
    <property type="entry name" value="Periplasmic binding protein-like II"/>
    <property type="match status" value="1"/>
</dbReference>
<gene>
    <name evidence="6" type="ORF">E7512_06150</name>
</gene>
<accession>A0A928KR11</accession>